<evidence type="ECO:0008006" key="5">
    <source>
        <dbReference type="Google" id="ProtNLM"/>
    </source>
</evidence>
<keyword evidence="2" id="KW-1133">Transmembrane helix</keyword>
<keyword evidence="2" id="KW-0812">Transmembrane</keyword>
<dbReference type="InterPro" id="IPR045931">
    <property type="entry name" value="DUF6350"/>
</dbReference>
<feature type="transmembrane region" description="Helical" evidence="2">
    <location>
        <begin position="93"/>
        <end position="113"/>
    </location>
</feature>
<feature type="transmembrane region" description="Helical" evidence="2">
    <location>
        <begin position="133"/>
        <end position="153"/>
    </location>
</feature>
<reference evidence="3 4" key="1">
    <citation type="submission" date="2017-06" db="EMBL/GenBank/DDBJ databases">
        <authorList>
            <person name="Kim H.J."/>
            <person name="Triplett B.A."/>
        </authorList>
    </citation>
    <scope>NUCLEOTIDE SEQUENCE [LARGE SCALE GENOMIC DNA]</scope>
    <source>
        <strain evidence="3 4">CGMCC 4.1858</strain>
    </source>
</reference>
<feature type="transmembrane region" description="Helical" evidence="2">
    <location>
        <begin position="319"/>
        <end position="339"/>
    </location>
</feature>
<evidence type="ECO:0000313" key="3">
    <source>
        <dbReference type="EMBL" id="SNS55445.1"/>
    </source>
</evidence>
<feature type="transmembrane region" description="Helical" evidence="2">
    <location>
        <begin position="215"/>
        <end position="236"/>
    </location>
</feature>
<keyword evidence="2" id="KW-0472">Membrane</keyword>
<evidence type="ECO:0000313" key="4">
    <source>
        <dbReference type="Proteomes" id="UP000198280"/>
    </source>
</evidence>
<feature type="transmembrane region" description="Helical" evidence="2">
    <location>
        <begin position="351"/>
        <end position="376"/>
    </location>
</feature>
<feature type="transmembrane region" description="Helical" evidence="2">
    <location>
        <begin position="32"/>
        <end position="57"/>
    </location>
</feature>
<evidence type="ECO:0000256" key="1">
    <source>
        <dbReference type="SAM" id="MobiDB-lite"/>
    </source>
</evidence>
<name>A0A239FFB5_9ACTN</name>
<feature type="transmembrane region" description="Helical" evidence="2">
    <location>
        <begin position="388"/>
        <end position="410"/>
    </location>
</feature>
<dbReference type="AlphaFoldDB" id="A0A239FFB5"/>
<dbReference type="Pfam" id="PF19877">
    <property type="entry name" value="DUF6350"/>
    <property type="match status" value="1"/>
</dbReference>
<keyword evidence="4" id="KW-1185">Reference proteome</keyword>
<accession>A0A239FFB5</accession>
<protein>
    <recommendedName>
        <fullName evidence="5">Integral membrane protein</fullName>
    </recommendedName>
</protein>
<feature type="region of interest" description="Disordered" evidence="1">
    <location>
        <begin position="421"/>
        <end position="465"/>
    </location>
</feature>
<sequence length="465" mass="46341">MRSVSAASALSHAVRRIRAAHASLRTSESAPAFTGGVVAAGLGLGGFAMLVLFLWVVSPFPDSGLDGALHVAADCWLLAHGGDLVRTETLSGLAAPIGVTPLLLTAFPVWLLYRAGADAAAPASDGRVARSAVAWLIGGYLAVGAGVVVYTSYGPVRSDPLAAALHLPVVAALAAGAGAWAERGRPRIPLPARLSRVTATVTVPLREAVAVLRSAAAGVCVLLAGGAALTAVTLVLHPGAAGASFTRLSEALSGRLAVLAVAVALIPNAAVWGAAYALGPGFALGTQALVRPAGVVGEPVLPDFPLLAALPQAGPGTSLTWAALAVPGLAGLAVGVLAVDRREPCGLGRTAAHAALGGLVCGIAMALLTGFAAGPLGTGALEEFGPSWWLIGGMAAGWTATVGTPTALLVRWVRVRRASAGTEREQVAAPEVEAPEAETPEAQTPRTEAPEPEGRAAADAAPSEA</sequence>
<gene>
    <name evidence="3" type="ORF">SAMN05216252_106465</name>
</gene>
<organism evidence="3 4">
    <name type="scientific">Actinacidiphila glaucinigra</name>
    <dbReference type="NCBI Taxonomy" id="235986"/>
    <lineage>
        <taxon>Bacteria</taxon>
        <taxon>Bacillati</taxon>
        <taxon>Actinomycetota</taxon>
        <taxon>Actinomycetes</taxon>
        <taxon>Kitasatosporales</taxon>
        <taxon>Streptomycetaceae</taxon>
        <taxon>Actinacidiphila</taxon>
    </lineage>
</organism>
<proteinExistence type="predicted"/>
<dbReference type="Proteomes" id="UP000198280">
    <property type="component" value="Unassembled WGS sequence"/>
</dbReference>
<dbReference type="EMBL" id="FZOF01000006">
    <property type="protein sequence ID" value="SNS55445.1"/>
    <property type="molecule type" value="Genomic_DNA"/>
</dbReference>
<evidence type="ECO:0000256" key="2">
    <source>
        <dbReference type="SAM" id="Phobius"/>
    </source>
</evidence>
<feature type="transmembrane region" description="Helical" evidence="2">
    <location>
        <begin position="256"/>
        <end position="278"/>
    </location>
</feature>